<evidence type="ECO:0000259" key="1">
    <source>
        <dbReference type="Pfam" id="PF04273"/>
    </source>
</evidence>
<reference evidence="2 3" key="1">
    <citation type="journal article" date="2007" name="J. Bacteriol.">
        <title>Whole-genome analysis of the methyl tert-butyl ether-degrading beta-proteobacterium Methylibium petroleiphilum PM1.</title>
        <authorList>
            <person name="Kane S.R."/>
            <person name="Chakicherla A.Y."/>
            <person name="Chain P.S.G."/>
            <person name="Schmidt R."/>
            <person name="Shin M.W."/>
            <person name="Legler T.C."/>
            <person name="Scow K.M."/>
            <person name="Larimer F.W."/>
            <person name="Lucas S.M."/>
            <person name="Richardson P.M."/>
            <person name="Hristova K.R."/>
        </authorList>
    </citation>
    <scope>NUCLEOTIDE SEQUENCE [LARGE SCALE GENOMIC DNA]</scope>
    <source>
        <strain evidence="3">ATCC BAA-1232 / LMG 22953 / PM1</strain>
    </source>
</reference>
<dbReference type="GO" id="GO:0016787">
    <property type="term" value="F:hydrolase activity"/>
    <property type="evidence" value="ECO:0007669"/>
    <property type="project" value="InterPro"/>
</dbReference>
<dbReference type="AlphaFoldDB" id="A2SF58"/>
<gene>
    <name evidence="2" type="ordered locus">Mpe_A1235</name>
</gene>
<accession>A2SF58</accession>
<dbReference type="Pfam" id="PF04273">
    <property type="entry name" value="BLH_phosphatase"/>
    <property type="match status" value="1"/>
</dbReference>
<dbReference type="Proteomes" id="UP000000366">
    <property type="component" value="Chromosome"/>
</dbReference>
<feature type="domain" description="Beta-lactamase hydrolase-like protein phosphatase-like" evidence="1">
    <location>
        <begin position="9"/>
        <end position="110"/>
    </location>
</feature>
<dbReference type="NCBIfam" id="TIGR01244">
    <property type="entry name" value="TIGR01244 family sulfur transferase"/>
    <property type="match status" value="1"/>
</dbReference>
<dbReference type="STRING" id="420662.Mpe_A1235"/>
<protein>
    <recommendedName>
        <fullName evidence="1">Beta-lactamase hydrolase-like protein phosphatase-like domain-containing protein</fullName>
    </recommendedName>
</protein>
<proteinExistence type="predicted"/>
<dbReference type="Gene3D" id="3.90.190.10">
    <property type="entry name" value="Protein tyrosine phosphatase superfamily"/>
    <property type="match status" value="1"/>
</dbReference>
<evidence type="ECO:0000313" key="3">
    <source>
        <dbReference type="Proteomes" id="UP000000366"/>
    </source>
</evidence>
<dbReference type="HOGENOM" id="CLU_105726_3_1_4"/>
<dbReference type="RefSeq" id="WP_011828834.1">
    <property type="nucleotide sequence ID" value="NC_008825.1"/>
</dbReference>
<dbReference type="eggNOG" id="COG3453">
    <property type="taxonomic scope" value="Bacteria"/>
</dbReference>
<organism evidence="2 3">
    <name type="scientific">Methylibium petroleiphilum (strain ATCC BAA-1232 / LMG 22953 / PM1)</name>
    <dbReference type="NCBI Taxonomy" id="420662"/>
    <lineage>
        <taxon>Bacteria</taxon>
        <taxon>Pseudomonadati</taxon>
        <taxon>Pseudomonadota</taxon>
        <taxon>Betaproteobacteria</taxon>
        <taxon>Burkholderiales</taxon>
        <taxon>Sphaerotilaceae</taxon>
        <taxon>Methylibium</taxon>
    </lineage>
</organism>
<dbReference type="KEGG" id="mpt:Mpe_A1235"/>
<name>A2SF58_METPP</name>
<dbReference type="InterPro" id="IPR005939">
    <property type="entry name" value="BLH_phosphatase-like"/>
</dbReference>
<sequence>MDLPATRLNAEIATAPQLTPDAMAAAAAAGFRSVVNNRPDFEGGPDQPTSAAIEAAARAAGLEYAHLPVAGGFQTPEQAQAMAALMERLPKPVLAFCRSGARSGRLYALSLEHRQTH</sequence>
<dbReference type="EMBL" id="CP000555">
    <property type="protein sequence ID" value="ABM94197.1"/>
    <property type="molecule type" value="Genomic_DNA"/>
</dbReference>
<dbReference type="SUPFAM" id="SSF52799">
    <property type="entry name" value="(Phosphotyrosine protein) phosphatases II"/>
    <property type="match status" value="1"/>
</dbReference>
<keyword evidence="3" id="KW-1185">Reference proteome</keyword>
<evidence type="ECO:0000313" key="2">
    <source>
        <dbReference type="EMBL" id="ABM94197.1"/>
    </source>
</evidence>
<dbReference type="InterPro" id="IPR029021">
    <property type="entry name" value="Prot-tyrosine_phosphatase-like"/>
</dbReference>